<evidence type="ECO:0000313" key="1">
    <source>
        <dbReference type="EMBL" id="KAF7376626.1"/>
    </source>
</evidence>
<keyword evidence="2" id="KW-1185">Reference proteome</keyword>
<dbReference type="OrthoDB" id="3365698at2759"/>
<dbReference type="Gene3D" id="3.80.10.10">
    <property type="entry name" value="Ribonuclease Inhibitor"/>
    <property type="match status" value="1"/>
</dbReference>
<dbReference type="SUPFAM" id="SSF52047">
    <property type="entry name" value="RNI-like"/>
    <property type="match status" value="1"/>
</dbReference>
<organism evidence="1 2">
    <name type="scientific">Mycena sanguinolenta</name>
    <dbReference type="NCBI Taxonomy" id="230812"/>
    <lineage>
        <taxon>Eukaryota</taxon>
        <taxon>Fungi</taxon>
        <taxon>Dikarya</taxon>
        <taxon>Basidiomycota</taxon>
        <taxon>Agaricomycotina</taxon>
        <taxon>Agaricomycetes</taxon>
        <taxon>Agaricomycetidae</taxon>
        <taxon>Agaricales</taxon>
        <taxon>Marasmiineae</taxon>
        <taxon>Mycenaceae</taxon>
        <taxon>Mycena</taxon>
    </lineage>
</organism>
<sequence>MNIPFLVQLGILYAPNLTSFSVVGGKMNALHLPLRWHQLTNLSFDGTFNVRTAQAPETILIVLSRCPQLRTVHFLIHDSVQSQLSDTVVQCSFLHTVKLYCLDNPLHTADRLLSRLWLPDLRNFKLGGFYCRHAHTIESAEFLLSSLANYTRLESISIDSVLFSKVELAHFLLGLPSPVLRLEIAEPLPVPGRPTFPGHDTLDDGVMEVLDASFEGPTPCPALEELVITTCRAVSDKALLRFVKARLPTLRYVHVAFERERQFEILPELEQLIEVGDLKISLTYVTFPAPSFSPWEGLADGPPPSLWTDSIDSRSYLA</sequence>
<proteinExistence type="predicted"/>
<accession>A0A8H6ZHX9</accession>
<dbReference type="InterPro" id="IPR032675">
    <property type="entry name" value="LRR_dom_sf"/>
</dbReference>
<gene>
    <name evidence="1" type="ORF">MSAN_00079400</name>
</gene>
<name>A0A8H6ZHX9_9AGAR</name>
<protein>
    <submittedName>
        <fullName evidence="1">Uncharacterized protein</fullName>
    </submittedName>
</protein>
<dbReference type="EMBL" id="JACAZH010000001">
    <property type="protein sequence ID" value="KAF7376626.1"/>
    <property type="molecule type" value="Genomic_DNA"/>
</dbReference>
<dbReference type="Proteomes" id="UP000623467">
    <property type="component" value="Unassembled WGS sequence"/>
</dbReference>
<comment type="caution">
    <text evidence="1">The sequence shown here is derived from an EMBL/GenBank/DDBJ whole genome shotgun (WGS) entry which is preliminary data.</text>
</comment>
<evidence type="ECO:0000313" key="2">
    <source>
        <dbReference type="Proteomes" id="UP000623467"/>
    </source>
</evidence>
<dbReference type="AlphaFoldDB" id="A0A8H6ZHX9"/>
<reference evidence="1" key="1">
    <citation type="submission" date="2020-05" db="EMBL/GenBank/DDBJ databases">
        <title>Mycena genomes resolve the evolution of fungal bioluminescence.</title>
        <authorList>
            <person name="Tsai I.J."/>
        </authorList>
    </citation>
    <scope>NUCLEOTIDE SEQUENCE</scope>
    <source>
        <strain evidence="1">160909Yilan</strain>
    </source>
</reference>